<comment type="subcellular location">
    <subcellularLocation>
        <location evidence="1">Nucleus</location>
    </subcellularLocation>
</comment>
<evidence type="ECO:0000256" key="6">
    <source>
        <dbReference type="ARBA" id="ARBA00022771"/>
    </source>
</evidence>
<comment type="function">
    <text evidence="13">Catalytic component of the NuA4 histone acetyltransferase (HAT) complex which is involved in epigenetic transcriptional activation of selected genes principally by acetylation of nucleosomal histones H4, H3, H2B, H2A and H2A variant H2A.Z. Acetylates histone H4 to form H4K5ac, H4K8ac, H4K12ac and H4K16ac, histone H3 to form H3K14ac, and histone H2A to form H2AK4ac and H2AK7ac. The NuA4 complex is involved in the DNA damage response and is required for chromosome segregation. The NuA4 complex plays a direct role in repair of DNA double-strand breaks (DSBs) through homologous recombination. Recruitment to promoters depends on H3K4me. Also acetylates non-histone proteins. In addition to protein acetyltransferase, can use different acyl-CoA substrates, such as 2-hydroxyisobutanoyl-CoA (2-hydroxyisobutyryl-CoA) or (2E)-butenoyl-CoA (crotonyl-CoA), and is able to mediate protein 2-hydroxyisobutyrylation and crotonylation, respectively.</text>
</comment>
<dbReference type="Gene3D" id="3.40.630.30">
    <property type="match status" value="1"/>
</dbReference>
<feature type="active site" description="Proton donor/acceptor" evidence="14">
    <location>
        <position position="255"/>
    </location>
</feature>
<keyword evidence="12" id="KW-0012">Acyltransferase</keyword>
<dbReference type="HOGENOM" id="CLU_011815_0_1_1"/>
<evidence type="ECO:0000256" key="10">
    <source>
        <dbReference type="ARBA" id="ARBA00023163"/>
    </source>
</evidence>
<evidence type="ECO:0000313" key="17">
    <source>
        <dbReference type="EMBL" id="ETN42408.1"/>
    </source>
</evidence>
<dbReference type="AlphaFoldDB" id="W2S309"/>
<evidence type="ECO:0000256" key="9">
    <source>
        <dbReference type="ARBA" id="ARBA00023015"/>
    </source>
</evidence>
<evidence type="ECO:0000256" key="13">
    <source>
        <dbReference type="ARBA" id="ARBA00045805"/>
    </source>
</evidence>
<dbReference type="Pfam" id="PF01853">
    <property type="entry name" value="MOZ_SAS"/>
    <property type="match status" value="1"/>
</dbReference>
<evidence type="ECO:0000256" key="5">
    <source>
        <dbReference type="ARBA" id="ARBA00022723"/>
    </source>
</evidence>
<protein>
    <recommendedName>
        <fullName evidence="3">histone acetyltransferase</fullName>
        <ecNumber evidence="3">2.3.1.48</ecNumber>
    </recommendedName>
</protein>
<dbReference type="GO" id="GO:0046972">
    <property type="term" value="F:histone H4K16 acetyltransferase activity"/>
    <property type="evidence" value="ECO:0007669"/>
    <property type="project" value="TreeGrafter"/>
</dbReference>
<evidence type="ECO:0000256" key="15">
    <source>
        <dbReference type="SAM" id="MobiDB-lite"/>
    </source>
</evidence>
<name>W2S309_CYPE1</name>
<evidence type="ECO:0000256" key="3">
    <source>
        <dbReference type="ARBA" id="ARBA00013184"/>
    </source>
</evidence>
<feature type="region of interest" description="Disordered" evidence="15">
    <location>
        <begin position="339"/>
        <end position="358"/>
    </location>
</feature>
<dbReference type="InterPro" id="IPR036388">
    <property type="entry name" value="WH-like_DNA-bd_sf"/>
</dbReference>
<dbReference type="Proteomes" id="UP000030752">
    <property type="component" value="Unassembled WGS sequence"/>
</dbReference>
<evidence type="ECO:0000256" key="14">
    <source>
        <dbReference type="PIRSR" id="PIRSR602717-51"/>
    </source>
</evidence>
<evidence type="ECO:0000259" key="16">
    <source>
        <dbReference type="PROSITE" id="PS51726"/>
    </source>
</evidence>
<dbReference type="Gene3D" id="3.30.60.60">
    <property type="entry name" value="N-acetyl transferase-like"/>
    <property type="match status" value="1"/>
</dbReference>
<gene>
    <name evidence="17" type="ORF">HMPREF1541_01562</name>
</gene>
<dbReference type="PROSITE" id="PS51726">
    <property type="entry name" value="MYST_HAT"/>
    <property type="match status" value="1"/>
</dbReference>
<evidence type="ECO:0000256" key="7">
    <source>
        <dbReference type="ARBA" id="ARBA00022833"/>
    </source>
</evidence>
<evidence type="ECO:0000256" key="2">
    <source>
        <dbReference type="ARBA" id="ARBA00010107"/>
    </source>
</evidence>
<keyword evidence="8" id="KW-0007">Acetylation</keyword>
<feature type="compositionally biased region" description="Acidic residues" evidence="15">
    <location>
        <begin position="399"/>
        <end position="415"/>
    </location>
</feature>
<organism evidence="17 18">
    <name type="scientific">Cyphellophora europaea (strain CBS 101466)</name>
    <name type="common">Phialophora europaea</name>
    <dbReference type="NCBI Taxonomy" id="1220924"/>
    <lineage>
        <taxon>Eukaryota</taxon>
        <taxon>Fungi</taxon>
        <taxon>Dikarya</taxon>
        <taxon>Ascomycota</taxon>
        <taxon>Pezizomycotina</taxon>
        <taxon>Eurotiomycetes</taxon>
        <taxon>Chaetothyriomycetidae</taxon>
        <taxon>Chaetothyriales</taxon>
        <taxon>Cyphellophoraceae</taxon>
        <taxon>Cyphellophora</taxon>
    </lineage>
</organism>
<evidence type="ECO:0000256" key="4">
    <source>
        <dbReference type="ARBA" id="ARBA00022679"/>
    </source>
</evidence>
<evidence type="ECO:0000256" key="1">
    <source>
        <dbReference type="ARBA" id="ARBA00004123"/>
    </source>
</evidence>
<keyword evidence="9" id="KW-0805">Transcription regulation</keyword>
<comment type="similarity">
    <text evidence="2">Belongs to the MYST (SAS/MOZ) family.</text>
</comment>
<proteinExistence type="inferred from homology"/>
<dbReference type="VEuPathDB" id="FungiDB:HMPREF1541_01562"/>
<keyword evidence="4" id="KW-0808">Transferase</keyword>
<dbReference type="GO" id="GO:0035267">
    <property type="term" value="C:NuA4 histone acetyltransferase complex"/>
    <property type="evidence" value="ECO:0007669"/>
    <property type="project" value="TreeGrafter"/>
</dbReference>
<dbReference type="Gene3D" id="1.10.10.10">
    <property type="entry name" value="Winged helix-like DNA-binding domain superfamily/Winged helix DNA-binding domain"/>
    <property type="match status" value="1"/>
</dbReference>
<evidence type="ECO:0000256" key="12">
    <source>
        <dbReference type="ARBA" id="ARBA00023315"/>
    </source>
</evidence>
<accession>W2S309</accession>
<dbReference type="InParanoid" id="W2S309"/>
<feature type="region of interest" description="Disordered" evidence="15">
    <location>
        <begin position="394"/>
        <end position="415"/>
    </location>
</feature>
<evidence type="ECO:0000313" key="18">
    <source>
        <dbReference type="Proteomes" id="UP000030752"/>
    </source>
</evidence>
<keyword evidence="5" id="KW-0479">Metal-binding</keyword>
<dbReference type="SUPFAM" id="SSF55729">
    <property type="entry name" value="Acyl-CoA N-acyltransferases (Nat)"/>
    <property type="match status" value="1"/>
</dbReference>
<dbReference type="GeneID" id="19968901"/>
<reference evidence="17 18" key="1">
    <citation type="submission" date="2013-03" db="EMBL/GenBank/DDBJ databases">
        <title>The Genome Sequence of Phialophora europaea CBS 101466.</title>
        <authorList>
            <consortium name="The Broad Institute Genomics Platform"/>
            <person name="Cuomo C."/>
            <person name="de Hoog S."/>
            <person name="Gorbushina A."/>
            <person name="Walker B."/>
            <person name="Young S.K."/>
            <person name="Zeng Q."/>
            <person name="Gargeya S."/>
            <person name="Fitzgerald M."/>
            <person name="Haas B."/>
            <person name="Abouelleil A."/>
            <person name="Allen A.W."/>
            <person name="Alvarado L."/>
            <person name="Arachchi H.M."/>
            <person name="Berlin A.M."/>
            <person name="Chapman S.B."/>
            <person name="Gainer-Dewar J."/>
            <person name="Goldberg J."/>
            <person name="Griggs A."/>
            <person name="Gujja S."/>
            <person name="Hansen M."/>
            <person name="Howarth C."/>
            <person name="Imamovic A."/>
            <person name="Ireland A."/>
            <person name="Larimer J."/>
            <person name="McCowan C."/>
            <person name="Murphy C."/>
            <person name="Pearson M."/>
            <person name="Poon T.W."/>
            <person name="Priest M."/>
            <person name="Roberts A."/>
            <person name="Saif S."/>
            <person name="Shea T."/>
            <person name="Sisk P."/>
            <person name="Sykes S."/>
            <person name="Wortman J."/>
            <person name="Nusbaum C."/>
            <person name="Birren B."/>
        </authorList>
    </citation>
    <scope>NUCLEOTIDE SEQUENCE [LARGE SCALE GENOMIC DNA]</scope>
    <source>
        <strain evidence="17 18">CBS 101466</strain>
    </source>
</reference>
<dbReference type="InterPro" id="IPR016181">
    <property type="entry name" value="Acyl_CoA_acyltransferase"/>
</dbReference>
<dbReference type="FunCoup" id="W2S309">
    <property type="interactions" value="278"/>
</dbReference>
<dbReference type="PANTHER" id="PTHR10615:SF219">
    <property type="entry name" value="HISTONE ACETYLTRANSFERASE KAT5"/>
    <property type="match status" value="1"/>
</dbReference>
<evidence type="ECO:0000256" key="11">
    <source>
        <dbReference type="ARBA" id="ARBA00023242"/>
    </source>
</evidence>
<keyword evidence="18" id="KW-1185">Reference proteome</keyword>
<dbReference type="RefSeq" id="XP_008714144.1">
    <property type="nucleotide sequence ID" value="XM_008715922.1"/>
</dbReference>
<dbReference type="GO" id="GO:0008270">
    <property type="term" value="F:zinc ion binding"/>
    <property type="evidence" value="ECO:0007669"/>
    <property type="project" value="UniProtKB-KW"/>
</dbReference>
<dbReference type="Pfam" id="PF17772">
    <property type="entry name" value="zf-MYST"/>
    <property type="match status" value="1"/>
</dbReference>
<dbReference type="PANTHER" id="PTHR10615">
    <property type="entry name" value="HISTONE ACETYLTRANSFERASE"/>
    <property type="match status" value="1"/>
</dbReference>
<dbReference type="OrthoDB" id="787137at2759"/>
<keyword evidence="7" id="KW-0862">Zinc</keyword>
<dbReference type="GO" id="GO:0005634">
    <property type="term" value="C:nucleus"/>
    <property type="evidence" value="ECO:0007669"/>
    <property type="project" value="UniProtKB-SubCell"/>
</dbReference>
<dbReference type="EMBL" id="KB822718">
    <property type="protein sequence ID" value="ETN42408.1"/>
    <property type="molecule type" value="Genomic_DNA"/>
</dbReference>
<feature type="domain" description="MYST-type HAT" evidence="16">
    <location>
        <begin position="16"/>
        <end position="341"/>
    </location>
</feature>
<dbReference type="InterPro" id="IPR050603">
    <property type="entry name" value="MYST_HAT"/>
</dbReference>
<dbReference type="eggNOG" id="KOG2747">
    <property type="taxonomic scope" value="Eukaryota"/>
</dbReference>
<dbReference type="InterPro" id="IPR040706">
    <property type="entry name" value="Zf-MYST"/>
</dbReference>
<sequence length="415" mass="46377">MDAPGSTPNRRASLKILSRNIEQVVLGNMLFDTWYYSPYPDGIVLGPNAKNHSEARNGAGGIVNGIPLTKSGIVCTRLYVCPICFCYSPEEVDYAQHLMHHQEELLQGEVLPVPETAFKVYEWDGYIVWEVDGEAEKLYCQNLSLFAKLFLEQKSVFFDTGGFKYYVLTHTSSTSSGGARGRARKRASSGADDSLFKTKVLGFFSKENLSWDSNNLACILIFPPFQHRQLGQLLMAVSYKLSGWEWEGGVIGGPEKPLSSMGRKSYLRFWSERIARYLMGQTADADQHKVFDTSHRRKNGIAKDEMTVEEIGDRTGMLAEDVIAALNEMGVCDMKLPKRKKKTSNDANSGTAAAEAEEPQAATMMILRAKVLKWAEDNRVDLVPPVREEGFLGEWALSDVEDQEPDEDAEIEDSE</sequence>
<dbReference type="STRING" id="1220924.W2S309"/>
<keyword evidence="10" id="KW-0804">Transcription</keyword>
<keyword evidence="11" id="KW-0539">Nucleus</keyword>
<keyword evidence="6" id="KW-0863">Zinc-finger</keyword>
<dbReference type="EC" id="2.3.1.48" evidence="3"/>
<dbReference type="GO" id="GO:0006355">
    <property type="term" value="P:regulation of DNA-templated transcription"/>
    <property type="evidence" value="ECO:0007669"/>
    <property type="project" value="InterPro"/>
</dbReference>
<dbReference type="InterPro" id="IPR002717">
    <property type="entry name" value="HAT_MYST-type"/>
</dbReference>
<evidence type="ECO:0000256" key="8">
    <source>
        <dbReference type="ARBA" id="ARBA00022990"/>
    </source>
</evidence>